<evidence type="ECO:0000313" key="5">
    <source>
        <dbReference type="Proteomes" id="UP000019149"/>
    </source>
</evidence>
<evidence type="ECO:0000256" key="2">
    <source>
        <dbReference type="ARBA" id="ARBA00022490"/>
    </source>
</evidence>
<feature type="region of interest" description="Disordered" evidence="3">
    <location>
        <begin position="482"/>
        <end position="525"/>
    </location>
</feature>
<accession>W6V3E3</accession>
<dbReference type="GeneID" id="36340288"/>
<dbReference type="CTD" id="36340288"/>
<dbReference type="PANTHER" id="PTHR21551">
    <property type="entry name" value="TOPOISOMERASE II-ASSOCIATED PROTEIN PAT1"/>
    <property type="match status" value="1"/>
</dbReference>
<dbReference type="GO" id="GO:0033962">
    <property type="term" value="P:P-body assembly"/>
    <property type="evidence" value="ECO:0007669"/>
    <property type="project" value="TreeGrafter"/>
</dbReference>
<reference evidence="4 5" key="1">
    <citation type="journal article" date="2013" name="Nat. Genet.">
        <title>The genome of the hydatid tapeworm Echinococcus granulosus.</title>
        <authorList>
            <person name="Zheng H."/>
            <person name="Zhang W."/>
            <person name="Zhang L."/>
            <person name="Zhang Z."/>
            <person name="Li J."/>
            <person name="Lu G."/>
            <person name="Zhu Y."/>
            <person name="Wang Y."/>
            <person name="Huang Y."/>
            <person name="Liu J."/>
            <person name="Kang H."/>
            <person name="Chen J."/>
            <person name="Wang L."/>
            <person name="Chen A."/>
            <person name="Yu S."/>
            <person name="Gao Z."/>
            <person name="Jin L."/>
            <person name="Gu W."/>
            <person name="Wang Z."/>
            <person name="Zhao L."/>
            <person name="Shi B."/>
            <person name="Wen H."/>
            <person name="Lin R."/>
            <person name="Jones M.K."/>
            <person name="Brejova B."/>
            <person name="Vinar T."/>
            <person name="Zhao G."/>
            <person name="McManus D.P."/>
            <person name="Chen Z."/>
            <person name="Zhou Y."/>
            <person name="Wang S."/>
        </authorList>
    </citation>
    <scope>NUCLEOTIDE SEQUENCE [LARGE SCALE GENOMIC DNA]</scope>
</reference>
<dbReference type="InterPro" id="IPR039900">
    <property type="entry name" value="Pat1-like"/>
</dbReference>
<dbReference type="GO" id="GO:0003723">
    <property type="term" value="F:RNA binding"/>
    <property type="evidence" value="ECO:0007669"/>
    <property type="project" value="TreeGrafter"/>
</dbReference>
<comment type="caution">
    <text evidence="4">The sequence shown here is derived from an EMBL/GenBank/DDBJ whole genome shotgun (WGS) entry which is preliminary data.</text>
</comment>
<evidence type="ECO:0000256" key="1">
    <source>
        <dbReference type="ARBA" id="ARBA00004201"/>
    </source>
</evidence>
<dbReference type="PANTHER" id="PTHR21551:SF0">
    <property type="entry name" value="PROTEIN ASSOCIATED WITH TOPO II RELATED-1, ISOFORM A"/>
    <property type="match status" value="1"/>
</dbReference>
<name>W6V3E3_ECHGR</name>
<dbReference type="GO" id="GO:0000290">
    <property type="term" value="P:deadenylation-dependent decapping of nuclear-transcribed mRNA"/>
    <property type="evidence" value="ECO:0007669"/>
    <property type="project" value="InterPro"/>
</dbReference>
<gene>
    <name evidence="4" type="ORF">EGR_04573</name>
</gene>
<keyword evidence="5" id="KW-1185">Reference proteome</keyword>
<dbReference type="RefSeq" id="XP_024351750.1">
    <property type="nucleotide sequence ID" value="XM_024493822.1"/>
</dbReference>
<organism evidence="4 5">
    <name type="scientific">Echinococcus granulosus</name>
    <name type="common">Hydatid tapeworm</name>
    <dbReference type="NCBI Taxonomy" id="6210"/>
    <lineage>
        <taxon>Eukaryota</taxon>
        <taxon>Metazoa</taxon>
        <taxon>Spiralia</taxon>
        <taxon>Lophotrochozoa</taxon>
        <taxon>Platyhelminthes</taxon>
        <taxon>Cestoda</taxon>
        <taxon>Eucestoda</taxon>
        <taxon>Cyclophyllidea</taxon>
        <taxon>Taeniidae</taxon>
        <taxon>Echinococcus</taxon>
        <taxon>Echinococcus granulosus group</taxon>
    </lineage>
</organism>
<dbReference type="EMBL" id="APAU02000029">
    <property type="protein sequence ID" value="EUB60554.1"/>
    <property type="molecule type" value="Genomic_DNA"/>
</dbReference>
<dbReference type="OrthoDB" id="74835at2759"/>
<sequence length="940" mass="104306">MESELDELNNETFGEAEIGDWELEHEKFVMEYDADKLPPSPCEIPKIWETADLSDFWSAGDLDVSQSYDSVLNLEESVDKLVREDELEDPAILNISKYGSHTRTQQVIPVAPVINPSDIWGTGLPQNNLHNMQNNNHGSHRLNPLLDLLSQRLSSDLTVSSNPKVVQSRTLEPPVANTLDVNTLSGHLECYKKGMQSDLVTPSIPIQPRPSQQPQPLLRIPTLPPEQLQKLLLSSKGVVPPQRHFLPNNMSLSMPLQRLRPMQPRSGLLATPPGPPMPYLRFTSPPPPLLSSSTPLTSSCHLQKPFPISPKVSFPSPMQQLQPQHQFFPQFSRPSPLDASRLSDILSARIEAEQPDKMSFDPRFGAWMSPQDQLLVLNCQLRSLNVGNPYVEDYYFAVKFLRLITKVREAKLAETGLPSRLPPPYASIPAPVTSTQLLSPDHPHRIALRCRFIITLVRRRRPLPSSSAGTIVASALMESENPAEEASNSQLTAATVASQPPPTVTTAPTTPVVEAGPYSTQLGRPTKSNINAQRIIADLSVATALDEEQKEHFKTEAEEVASMLKVADKTPTKKVPAEVSSRSAHHQAVVDQRRRLAVLARIERLYATVLSIDETNVSLARIFVRNDESRHLMGHRLNLLKVLHRDLFIIKHATSGPPIAVMSNNGGGDSASAISATRHLAVEIFEVPKGVRLFPLILRFLFPEDRQFCVAEFVSQFAKISSSIKAGIDTYAHLLYAPCRDVIYKGAETSPTFISSCLQLPLSNSATASSLDALIEGELELNALAMFSSRLGVSLFLCLLDACARNSQRDDPTLFCELFVYACRIVGEREHQRQQEELPTPLERFTHFAQLDPHYLMPLRLAEAYERKALARCGTALRHLAIRLHPTNATTVPTTLSQFTRLPPAPAPAFMRPQPQLHPPRDSTRDALAIEQLPTPASYV</sequence>
<dbReference type="OMA" id="IFVRNDE"/>
<evidence type="ECO:0000313" key="4">
    <source>
        <dbReference type="EMBL" id="EUB60554.1"/>
    </source>
</evidence>
<proteinExistence type="predicted"/>
<dbReference type="GO" id="GO:0000932">
    <property type="term" value="C:P-body"/>
    <property type="evidence" value="ECO:0007669"/>
    <property type="project" value="UniProtKB-SubCell"/>
</dbReference>
<dbReference type="KEGG" id="egl:EGR_04573"/>
<feature type="compositionally biased region" description="Low complexity" evidence="3">
    <location>
        <begin position="482"/>
        <end position="513"/>
    </location>
</feature>
<evidence type="ECO:0000256" key="3">
    <source>
        <dbReference type="SAM" id="MobiDB-lite"/>
    </source>
</evidence>
<protein>
    <submittedName>
        <fullName evidence="4">Uncharacterized protein</fullName>
    </submittedName>
</protein>
<dbReference type="AlphaFoldDB" id="W6V3E3"/>
<dbReference type="Proteomes" id="UP000019149">
    <property type="component" value="Unassembled WGS sequence"/>
</dbReference>
<keyword evidence="2" id="KW-0963">Cytoplasm</keyword>
<comment type="subcellular location">
    <subcellularLocation>
        <location evidence="1">Cytoplasm</location>
        <location evidence="1">P-body</location>
    </subcellularLocation>
</comment>